<dbReference type="PANTHER" id="PTHR30055:SF234">
    <property type="entry name" value="HTH-TYPE TRANSCRIPTIONAL REGULATOR BETI"/>
    <property type="match status" value="1"/>
</dbReference>
<accession>K6WCD1</accession>
<dbReference type="InterPro" id="IPR001647">
    <property type="entry name" value="HTH_TetR"/>
</dbReference>
<protein>
    <submittedName>
        <fullName evidence="7">Putative TetR family transcriptional regulator</fullName>
    </submittedName>
</protein>
<feature type="region of interest" description="Disordered" evidence="5">
    <location>
        <begin position="1"/>
        <end position="37"/>
    </location>
</feature>
<keyword evidence="3" id="KW-0804">Transcription</keyword>
<dbReference type="InterPro" id="IPR004111">
    <property type="entry name" value="Repressor_TetR_C"/>
</dbReference>
<dbReference type="STRING" id="1108045.GORHZ_130_00040"/>
<dbReference type="SUPFAM" id="SSF46689">
    <property type="entry name" value="Homeodomain-like"/>
    <property type="match status" value="1"/>
</dbReference>
<evidence type="ECO:0000256" key="4">
    <source>
        <dbReference type="PROSITE-ProRule" id="PRU00335"/>
    </source>
</evidence>
<evidence type="ECO:0000256" key="2">
    <source>
        <dbReference type="ARBA" id="ARBA00023125"/>
    </source>
</evidence>
<dbReference type="SUPFAM" id="SSF48498">
    <property type="entry name" value="Tetracyclin repressor-like, C-terminal domain"/>
    <property type="match status" value="1"/>
</dbReference>
<evidence type="ECO:0000313" key="8">
    <source>
        <dbReference type="Proteomes" id="UP000008363"/>
    </source>
</evidence>
<dbReference type="InterPro" id="IPR036271">
    <property type="entry name" value="Tet_transcr_reg_TetR-rel_C_sf"/>
</dbReference>
<dbReference type="GO" id="GO:0003700">
    <property type="term" value="F:DNA-binding transcription factor activity"/>
    <property type="evidence" value="ECO:0007669"/>
    <property type="project" value="TreeGrafter"/>
</dbReference>
<dbReference type="GO" id="GO:0045892">
    <property type="term" value="P:negative regulation of DNA-templated transcription"/>
    <property type="evidence" value="ECO:0007669"/>
    <property type="project" value="InterPro"/>
</dbReference>
<comment type="caution">
    <text evidence="7">The sequence shown here is derived from an EMBL/GenBank/DDBJ whole genome shotgun (WGS) entry which is preliminary data.</text>
</comment>
<dbReference type="PANTHER" id="PTHR30055">
    <property type="entry name" value="HTH-TYPE TRANSCRIPTIONAL REGULATOR RUTR"/>
    <property type="match status" value="1"/>
</dbReference>
<dbReference type="InterPro" id="IPR009057">
    <property type="entry name" value="Homeodomain-like_sf"/>
</dbReference>
<keyword evidence="8" id="KW-1185">Reference proteome</keyword>
<proteinExistence type="predicted"/>
<keyword evidence="2 4" id="KW-0238">DNA-binding</keyword>
<dbReference type="PROSITE" id="PS50977">
    <property type="entry name" value="HTH_TETR_2"/>
    <property type="match status" value="1"/>
</dbReference>
<dbReference type="GO" id="GO:0000976">
    <property type="term" value="F:transcription cis-regulatory region binding"/>
    <property type="evidence" value="ECO:0007669"/>
    <property type="project" value="TreeGrafter"/>
</dbReference>
<dbReference type="EMBL" id="BAHC01000130">
    <property type="protein sequence ID" value="GAB91381.1"/>
    <property type="molecule type" value="Genomic_DNA"/>
</dbReference>
<feature type="domain" description="HTH tetR-type" evidence="6">
    <location>
        <begin position="36"/>
        <end position="96"/>
    </location>
</feature>
<dbReference type="eggNOG" id="COG1309">
    <property type="taxonomic scope" value="Bacteria"/>
</dbReference>
<sequence length="251" mass="26984">MTEPPDHPRPVSPSWWPPAPGADTADPIPAGRGRPPLPVDEILTEAFALLSEGGIEGLGMRALARRLGSSTSTLYRQFPGGKDELCARLAEQVMTEIVDEIANADLGEDWAEIVERSATISFDVLRRRPHSAALFADQVHFGPMGVVRYEVSLQLLLAAGLSPTEAAAADHALARLIVGYALQSPQVASPSRYTVSEFYGRLDPDEFPSVTTVLPALPEDLRAEFLFALRTFMAGLRLLAADTADVPDGSP</sequence>
<dbReference type="Pfam" id="PF02909">
    <property type="entry name" value="TetR_C_1"/>
    <property type="match status" value="1"/>
</dbReference>
<dbReference type="Gene3D" id="1.10.10.60">
    <property type="entry name" value="Homeodomain-like"/>
    <property type="match status" value="1"/>
</dbReference>
<dbReference type="RefSeq" id="WP_006334808.1">
    <property type="nucleotide sequence ID" value="NZ_BAHC01000130.1"/>
</dbReference>
<reference evidence="7 8" key="1">
    <citation type="submission" date="2012-08" db="EMBL/GenBank/DDBJ databases">
        <title>Whole genome shotgun sequence of Gordonia rhizosphera NBRC 16068.</title>
        <authorList>
            <person name="Takarada H."/>
            <person name="Isaki S."/>
            <person name="Hosoyama A."/>
            <person name="Tsuchikane K."/>
            <person name="Katsumata H."/>
            <person name="Baba S."/>
            <person name="Ohji S."/>
            <person name="Yamazaki S."/>
            <person name="Fujita N."/>
        </authorList>
    </citation>
    <scope>NUCLEOTIDE SEQUENCE [LARGE SCALE GENOMIC DNA]</scope>
    <source>
        <strain evidence="7 8">NBRC 16068</strain>
    </source>
</reference>
<evidence type="ECO:0000259" key="6">
    <source>
        <dbReference type="PROSITE" id="PS50977"/>
    </source>
</evidence>
<dbReference type="AlphaFoldDB" id="K6WCD1"/>
<gene>
    <name evidence="7" type="ORF">GORHZ_130_00040</name>
</gene>
<keyword evidence="1" id="KW-0805">Transcription regulation</keyword>
<name>K6WCD1_9ACTN</name>
<feature type="DNA-binding region" description="H-T-H motif" evidence="4">
    <location>
        <begin position="59"/>
        <end position="78"/>
    </location>
</feature>
<dbReference type="Gene3D" id="1.10.357.10">
    <property type="entry name" value="Tetracycline Repressor, domain 2"/>
    <property type="match status" value="1"/>
</dbReference>
<dbReference type="Pfam" id="PF00440">
    <property type="entry name" value="TetR_N"/>
    <property type="match status" value="1"/>
</dbReference>
<dbReference type="InterPro" id="IPR050109">
    <property type="entry name" value="HTH-type_TetR-like_transc_reg"/>
</dbReference>
<evidence type="ECO:0000256" key="1">
    <source>
        <dbReference type="ARBA" id="ARBA00023015"/>
    </source>
</evidence>
<evidence type="ECO:0000313" key="7">
    <source>
        <dbReference type="EMBL" id="GAB91381.1"/>
    </source>
</evidence>
<evidence type="ECO:0000256" key="3">
    <source>
        <dbReference type="ARBA" id="ARBA00023163"/>
    </source>
</evidence>
<evidence type="ECO:0000256" key="5">
    <source>
        <dbReference type="SAM" id="MobiDB-lite"/>
    </source>
</evidence>
<organism evidence="7 8">
    <name type="scientific">Gordonia rhizosphera NBRC 16068</name>
    <dbReference type="NCBI Taxonomy" id="1108045"/>
    <lineage>
        <taxon>Bacteria</taxon>
        <taxon>Bacillati</taxon>
        <taxon>Actinomycetota</taxon>
        <taxon>Actinomycetes</taxon>
        <taxon>Mycobacteriales</taxon>
        <taxon>Gordoniaceae</taxon>
        <taxon>Gordonia</taxon>
    </lineage>
</organism>
<dbReference type="Proteomes" id="UP000008363">
    <property type="component" value="Unassembled WGS sequence"/>
</dbReference>